<protein>
    <submittedName>
        <fullName evidence="1">Uncharacterized protein</fullName>
    </submittedName>
</protein>
<dbReference type="EMBL" id="AKWD02000020">
    <property type="protein sequence ID" value="EMO54760.1"/>
    <property type="molecule type" value="Genomic_DNA"/>
</dbReference>
<dbReference type="RefSeq" id="WP_002177278.1">
    <property type="nucleotide sequence ID" value="NZ_AKWD02000020.1"/>
</dbReference>
<accession>M6VD02</accession>
<dbReference type="Proteomes" id="UP000012112">
    <property type="component" value="Unassembled WGS sequence"/>
</dbReference>
<evidence type="ECO:0000313" key="1">
    <source>
        <dbReference type="EMBL" id="EMO54760.1"/>
    </source>
</evidence>
<gene>
    <name evidence="1" type="ORF">LEP1GSC172_4310</name>
</gene>
<sequence length="170" mass="19700">MNFLKVGEPFLPNKTNWPEKILYTSENGAHNLIIFMSNPSLEEIESVRNGQHSFGLFVEENITFLLFKFEPKIKWSDAPFIPNANGEIPFFAENNQVPMLNILYVDSVTGILKTYRMIGLEEKFSNILRESISKQLLNTINPNNLHQRINNIYKKYPRSEMMLNNAIFNG</sequence>
<reference evidence="1 2" key="1">
    <citation type="submission" date="2013-01" db="EMBL/GenBank/DDBJ databases">
        <authorList>
            <person name="Harkins D.M."/>
            <person name="Durkin A.S."/>
            <person name="Brinkac L.M."/>
            <person name="Haft D.H."/>
            <person name="Selengut J.D."/>
            <person name="Sanka R."/>
            <person name="DePew J."/>
            <person name="Purushe J."/>
            <person name="Matthias M.A."/>
            <person name="Vinetz J.M."/>
            <person name="Sutton G.G."/>
            <person name="Nierman W.C."/>
            <person name="Fouts D.E."/>
        </authorList>
    </citation>
    <scope>NUCLEOTIDE SEQUENCE [LARGE SCALE GENOMIC DNA]</scope>
    <source>
        <strain evidence="1 2">HAI1536</strain>
    </source>
</reference>
<dbReference type="AlphaFoldDB" id="M6VD02"/>
<evidence type="ECO:0000313" key="2">
    <source>
        <dbReference type="Proteomes" id="UP000012112"/>
    </source>
</evidence>
<dbReference type="OrthoDB" id="285056at2"/>
<name>M6VD02_9LEPT</name>
<comment type="caution">
    <text evidence="1">The sequence shown here is derived from an EMBL/GenBank/DDBJ whole genome shotgun (WGS) entry which is preliminary data.</text>
</comment>
<organism evidence="1 2">
    <name type="scientific">Leptospira noguchii</name>
    <dbReference type="NCBI Taxonomy" id="28182"/>
    <lineage>
        <taxon>Bacteria</taxon>
        <taxon>Pseudomonadati</taxon>
        <taxon>Spirochaetota</taxon>
        <taxon>Spirochaetia</taxon>
        <taxon>Leptospirales</taxon>
        <taxon>Leptospiraceae</taxon>
        <taxon>Leptospira</taxon>
    </lineage>
</organism>
<proteinExistence type="predicted"/>